<feature type="compositionally biased region" description="Basic and acidic residues" evidence="1">
    <location>
        <begin position="706"/>
        <end position="717"/>
    </location>
</feature>
<reference evidence="3" key="4">
    <citation type="submission" date="2015-04" db="EMBL/GenBank/DDBJ databases">
        <title>Maintaining two mating types: Structure of the mating type locus and its role in heterokaryosis in Podospora anserina.</title>
        <authorList>
            <person name="Grognet P."/>
            <person name="Bidard F."/>
            <person name="Kuchly C."/>
            <person name="Chan Ho Tong L."/>
            <person name="Coppin E."/>
            <person name="Ait Benkhali J."/>
            <person name="Couloux A."/>
            <person name="Wincker P."/>
            <person name="Debuchy R."/>
            <person name="Silar P."/>
        </authorList>
    </citation>
    <scope>NUCLEOTIDE SEQUENCE</scope>
</reference>
<feature type="region of interest" description="Disordered" evidence="1">
    <location>
        <begin position="309"/>
        <end position="380"/>
    </location>
</feature>
<evidence type="ECO:0000313" key="4">
    <source>
        <dbReference type="Proteomes" id="UP000001197"/>
    </source>
</evidence>
<dbReference type="RefSeq" id="XP_001905002.1">
    <property type="nucleotide sequence ID" value="XM_001904967.1"/>
</dbReference>
<feature type="compositionally biased region" description="Polar residues" evidence="1">
    <location>
        <begin position="1027"/>
        <end position="1037"/>
    </location>
</feature>
<organism evidence="2">
    <name type="scientific">Podospora anserina (strain S / ATCC MYA-4624 / DSM 980 / FGSC 10383)</name>
    <name type="common">Pleurage anserina</name>
    <dbReference type="NCBI Taxonomy" id="515849"/>
    <lineage>
        <taxon>Eukaryota</taxon>
        <taxon>Fungi</taxon>
        <taxon>Dikarya</taxon>
        <taxon>Ascomycota</taxon>
        <taxon>Pezizomycotina</taxon>
        <taxon>Sordariomycetes</taxon>
        <taxon>Sordariomycetidae</taxon>
        <taxon>Sordariales</taxon>
        <taxon>Podosporaceae</taxon>
        <taxon>Podospora</taxon>
        <taxon>Podospora anserina</taxon>
    </lineage>
</organism>
<evidence type="ECO:0000313" key="2">
    <source>
        <dbReference type="EMBL" id="CAP64909.1"/>
    </source>
</evidence>
<dbReference type="GeneID" id="6189266"/>
<feature type="region of interest" description="Disordered" evidence="1">
    <location>
        <begin position="600"/>
        <end position="644"/>
    </location>
</feature>
<reference evidence="2 4" key="1">
    <citation type="journal article" date="2008" name="Genome Biol.">
        <title>The genome sequence of the model ascomycete fungus Podospora anserina.</title>
        <authorList>
            <person name="Espagne E."/>
            <person name="Lespinet O."/>
            <person name="Malagnac F."/>
            <person name="Da Silva C."/>
            <person name="Jaillon O."/>
            <person name="Porcel B.M."/>
            <person name="Couloux A."/>
            <person name="Aury J.-M."/>
            <person name="Segurens B."/>
            <person name="Poulain J."/>
            <person name="Anthouard V."/>
            <person name="Grossetete S."/>
            <person name="Khalili H."/>
            <person name="Coppin E."/>
            <person name="Dequard-Chablat M."/>
            <person name="Picard M."/>
            <person name="Contamine V."/>
            <person name="Arnaise S."/>
            <person name="Bourdais A."/>
            <person name="Berteaux-Lecellier V."/>
            <person name="Gautheret D."/>
            <person name="de Vries R.P."/>
            <person name="Battaglia E."/>
            <person name="Coutinho P.M."/>
            <person name="Danchin E.G.J."/>
            <person name="Henrissat B."/>
            <person name="El Khoury R."/>
            <person name="Sainsard-Chanet A."/>
            <person name="Boivin A."/>
            <person name="Pinan-Lucarre B."/>
            <person name="Sellem C.H."/>
            <person name="Debuchy R."/>
            <person name="Wincker P."/>
            <person name="Weissenbach J."/>
            <person name="Silar P."/>
        </authorList>
    </citation>
    <scope>NUCLEOTIDE SEQUENCE [LARGE SCALE GENOMIC DNA]</scope>
    <source>
        <strain evidence="4">S / ATCC MYA-4624 / DSM 980 / FGSC 10383</strain>
        <strain evidence="2">S mat+</strain>
    </source>
</reference>
<feature type="compositionally biased region" description="Polar residues" evidence="1">
    <location>
        <begin position="982"/>
        <end position="995"/>
    </location>
</feature>
<dbReference type="eggNOG" id="ENOG502SE9M">
    <property type="taxonomic scope" value="Eukaryota"/>
</dbReference>
<protein>
    <submittedName>
        <fullName evidence="2">Podospora anserina S mat+ genomic DNA chromosome 1, supercontig 3</fullName>
    </submittedName>
</protein>
<dbReference type="OrthoDB" id="206201at2759"/>
<sequence length="1037" mass="113302">MLRRRSLKSSSDLKRRKSTSSTRGVQLEHIDPALAQRDAQIAACQAYTRAQNRANAEMSLFPPTPESLPTRQGSKRNSQGRDDIGSFPLNREGEQGLRRQQSVRFVGPCSVQGKKSAGALGAEAGTTLRDHKSDFIAMHDDCGGHSVQSYILGNDIQLPSQSSHQPRRAPPPVPVTVMAADYLNVMAAEEESYTPEDDKASAPSSYRRLRRSRSMFSSETQSIRRDQDTPTPVMNGKSLNSLPLPGSQTRRLFHSEPKQPKVEMSVPQLRAPKSMSFLRNRHLLRSGSSSRRDNSTRVACVMEASDVEDELSEAAEHGNNNPPGPKSAVLFGSRSRRGGSGMRKSLRSSSNSSESPPPEKAPPALVEKPDGLKHKARKVSKSFRTKLKSFFSLSRSEEEPPSIPSQHIEAQKTHVIESFGNAITHMLNTEDDVQNDYDWRPIHNVPSKIPSLQNVPPNLHHSNKGSLESLRSESQRDRQVSEESALTSWVHSGPSTLTSQQQQQWREWERQRLSVIKENGMHAPSSSVRRKALDARLFEQPTNGSTISAIPDTVTVDSQRVYSALVKRMKTLNEQVTQAVEQQPRAAWDFRETAPVIPVMDPESTPVVSQLGGNKESTNTPDDLPDTPTRVSRKTNPGDRQRLGIQGIAGSHRGYADKARREAMGICAAFHVGRSILGSTDSDGSVTGIPEPSGKDGLPLFAPTTYHEDSTAERSGSKGDLGPLGSPNSHLFRTGSPYRQALQRTMQEDQRVWNRPVPVHISNSLESDDCTQIRAPQGKGRRSGTDSGSEKDEDYTESIYSTDEAETVPAYATLGGSTSDQDSKVVGGHLPQPPVTYQPAGYRESSSVSSVDWKTWLSANIAKLESSPIPIKPAEVEFALPTMPKNFSRGHIREAAQLYNDDDADYFELPTRKPTLPTTPLAPVEPNILKLFPTQRSVKRTTPPSAMGKTLQENDSPGGPPPIPARSALRPSPLKISRPGTGRSTTAPSISSSPGLTAAVQKQFGPVSGYNGRGLSHRPSGKLREGTPSSAGTRAFI</sequence>
<feature type="region of interest" description="Disordered" evidence="1">
    <location>
        <begin position="933"/>
        <end position="1037"/>
    </location>
</feature>
<feature type="region of interest" description="Disordered" evidence="1">
    <location>
        <begin position="59"/>
        <end position="101"/>
    </location>
</feature>
<feature type="region of interest" description="Disordered" evidence="1">
    <location>
        <begin position="448"/>
        <end position="501"/>
    </location>
</feature>
<dbReference type="VEuPathDB" id="FungiDB:PODANS_1_13000"/>
<evidence type="ECO:0000256" key="1">
    <source>
        <dbReference type="SAM" id="MobiDB-lite"/>
    </source>
</evidence>
<dbReference type="KEGG" id="pan:PODANSg2024"/>
<name>B2ALW1_PODAN</name>
<feature type="compositionally biased region" description="Polar residues" evidence="1">
    <location>
        <begin position="482"/>
        <end position="499"/>
    </location>
</feature>
<feature type="region of interest" description="Disordered" evidence="1">
    <location>
        <begin position="1"/>
        <end position="30"/>
    </location>
</feature>
<feature type="compositionally biased region" description="Basic and acidic residues" evidence="1">
    <location>
        <begin position="470"/>
        <end position="481"/>
    </location>
</feature>
<dbReference type="Proteomes" id="UP000001197">
    <property type="component" value="Chromosome 1"/>
</dbReference>
<dbReference type="AlphaFoldDB" id="B2ALW1"/>
<keyword evidence="4" id="KW-1185">Reference proteome</keyword>
<dbReference type="EMBL" id="FO904936">
    <property type="protein sequence ID" value="CDP23779.1"/>
    <property type="molecule type" value="Genomic_DNA"/>
</dbReference>
<dbReference type="HOGENOM" id="CLU_010151_0_0_1"/>
<feature type="compositionally biased region" description="Low complexity" evidence="1">
    <location>
        <begin position="620"/>
        <end position="629"/>
    </location>
</feature>
<proteinExistence type="predicted"/>
<reference evidence="4" key="3">
    <citation type="journal article" date="2014" name="Genetics">
        <title>Maintaining two mating types: Structure of the mating type locus and its role in heterokaryosis in Podospora anserina.</title>
        <authorList>
            <person name="Grognet P."/>
            <person name="Bidard F."/>
            <person name="Kuchly C."/>
            <person name="Tong L.C.H."/>
            <person name="Coppin E."/>
            <person name="Benkhali J.A."/>
            <person name="Couloux A."/>
            <person name="Wincker P."/>
            <person name="Debuchy R."/>
            <person name="Silar P."/>
        </authorList>
    </citation>
    <scope>GENOME REANNOTATION</scope>
    <source>
        <strain evidence="4">S / ATCC MYA-4624 / DSM 980 / FGSC 10383</strain>
    </source>
</reference>
<dbReference type="EMBL" id="CU633867">
    <property type="protein sequence ID" value="CAP64909.1"/>
    <property type="molecule type" value="Genomic_DNA"/>
</dbReference>
<feature type="region of interest" description="Disordered" evidence="1">
    <location>
        <begin position="189"/>
        <end position="297"/>
    </location>
</feature>
<reference evidence="2" key="2">
    <citation type="submission" date="2008-07" db="EMBL/GenBank/DDBJ databases">
        <authorList>
            <person name="Genoscope - CEA"/>
        </authorList>
    </citation>
    <scope>NUCLEOTIDE SEQUENCE</scope>
    <source>
        <strain evidence="2">S mat+</strain>
    </source>
</reference>
<feature type="region of interest" description="Disordered" evidence="1">
    <location>
        <begin position="683"/>
        <end position="734"/>
    </location>
</feature>
<feature type="compositionally biased region" description="Polar residues" evidence="1">
    <location>
        <begin position="606"/>
        <end position="619"/>
    </location>
</feature>
<gene>
    <name evidence="2" type="ORF">PODANS_1_13000</name>
</gene>
<accession>B2ALW1</accession>
<evidence type="ECO:0000313" key="3">
    <source>
        <dbReference type="EMBL" id="CDP23779.1"/>
    </source>
</evidence>
<feature type="compositionally biased region" description="Polar residues" evidence="1">
    <location>
        <begin position="67"/>
        <end position="77"/>
    </location>
</feature>
<feature type="region of interest" description="Disordered" evidence="1">
    <location>
        <begin position="760"/>
        <end position="841"/>
    </location>
</feature>
<feature type="compositionally biased region" description="Polar residues" evidence="1">
    <location>
        <begin position="229"/>
        <end position="250"/>
    </location>
</feature>
<feature type="compositionally biased region" description="Polar residues" evidence="1">
    <location>
        <begin position="934"/>
        <end position="944"/>
    </location>
</feature>